<dbReference type="Pfam" id="PF00724">
    <property type="entry name" value="Oxidored_FMN"/>
    <property type="match status" value="1"/>
</dbReference>
<keyword evidence="5" id="KW-0560">Oxidoreductase</keyword>
<reference evidence="7 8" key="1">
    <citation type="submission" date="2019-07" db="EMBL/GenBank/DDBJ databases">
        <title>Whole genome shotgun sequence of Deinococcus cellulosilyticus NBRC 106333.</title>
        <authorList>
            <person name="Hosoyama A."/>
            <person name="Uohara A."/>
            <person name="Ohji S."/>
            <person name="Ichikawa N."/>
        </authorList>
    </citation>
    <scope>NUCLEOTIDE SEQUENCE [LARGE SCALE GENOMIC DNA]</scope>
    <source>
        <strain evidence="7 8">NBRC 106333</strain>
    </source>
</reference>
<dbReference type="PANTHER" id="PTHR43303">
    <property type="entry name" value="NADPH DEHYDROGENASE C23G7.10C-RELATED"/>
    <property type="match status" value="1"/>
</dbReference>
<evidence type="ECO:0000259" key="6">
    <source>
        <dbReference type="Pfam" id="PF00724"/>
    </source>
</evidence>
<dbReference type="InterPro" id="IPR044152">
    <property type="entry name" value="YqjM-like"/>
</dbReference>
<proteinExistence type="predicted"/>
<dbReference type="GO" id="GO:0003959">
    <property type="term" value="F:NADPH dehydrogenase activity"/>
    <property type="evidence" value="ECO:0007669"/>
    <property type="project" value="InterPro"/>
</dbReference>
<dbReference type="InterPro" id="IPR013785">
    <property type="entry name" value="Aldolase_TIM"/>
</dbReference>
<comment type="caution">
    <text evidence="7">The sequence shown here is derived from an EMBL/GenBank/DDBJ whole genome shotgun (WGS) entry which is preliminary data.</text>
</comment>
<dbReference type="GO" id="GO:0010181">
    <property type="term" value="F:FMN binding"/>
    <property type="evidence" value="ECO:0007669"/>
    <property type="project" value="InterPro"/>
</dbReference>
<dbReference type="EMBL" id="BJXB01000014">
    <property type="protein sequence ID" value="GEM47563.1"/>
    <property type="molecule type" value="Genomic_DNA"/>
</dbReference>
<accession>A0A511N3W9</accession>
<protein>
    <submittedName>
        <fullName evidence="7">Oxidoreductase</fullName>
    </submittedName>
</protein>
<evidence type="ECO:0000256" key="3">
    <source>
        <dbReference type="ARBA" id="ARBA00022643"/>
    </source>
</evidence>
<comment type="cofactor">
    <cofactor evidence="1">
        <name>FMN</name>
        <dbReference type="ChEBI" id="CHEBI:58210"/>
    </cofactor>
</comment>
<dbReference type="InterPro" id="IPR001155">
    <property type="entry name" value="OxRdtase_FMN_N"/>
</dbReference>
<name>A0A511N3W9_DEIC1</name>
<dbReference type="PANTHER" id="PTHR43303:SF4">
    <property type="entry name" value="NADPH DEHYDROGENASE C23G7.10C-RELATED"/>
    <property type="match status" value="1"/>
</dbReference>
<evidence type="ECO:0000256" key="1">
    <source>
        <dbReference type="ARBA" id="ARBA00001917"/>
    </source>
</evidence>
<dbReference type="Proteomes" id="UP000321306">
    <property type="component" value="Unassembled WGS sequence"/>
</dbReference>
<keyword evidence="3" id="KW-0288">FMN</keyword>
<keyword evidence="4" id="KW-0521">NADP</keyword>
<evidence type="ECO:0000256" key="5">
    <source>
        <dbReference type="ARBA" id="ARBA00023002"/>
    </source>
</evidence>
<dbReference type="Gene3D" id="3.20.20.70">
    <property type="entry name" value="Aldolase class I"/>
    <property type="match status" value="1"/>
</dbReference>
<dbReference type="GO" id="GO:0050661">
    <property type="term" value="F:NADP binding"/>
    <property type="evidence" value="ECO:0007669"/>
    <property type="project" value="InterPro"/>
</dbReference>
<keyword evidence="8" id="KW-1185">Reference proteome</keyword>
<gene>
    <name evidence="7" type="primary">namA</name>
    <name evidence="7" type="ORF">DC3_31980</name>
</gene>
<evidence type="ECO:0000256" key="2">
    <source>
        <dbReference type="ARBA" id="ARBA00022630"/>
    </source>
</evidence>
<dbReference type="CDD" id="cd02932">
    <property type="entry name" value="OYE_YqiM_FMN"/>
    <property type="match status" value="1"/>
</dbReference>
<sequence>MTYTMSQLFTPITFQGVTLRNRIVVSPMCQYSSENGYPTDWHLVHLGSFARGGAGLVILEATAVTPEGRISPQDMGIWEDGQAEALGKIVHFIKGQGSVAGIQLAHAGRKASTRVPWDQSREVLTPAEGGWEVVGPSAIPFTEGWLVPHALTFEEIQTLKEHWVAAALRAVKAGFEVLEIHAAHGYLLHEFLSPLSNHRTDEYGGSLENRSRLLLEITRSIKAAIPASLSLWVRISATDWTEGGWSIEESVELSKALKEAGVDLIDVSTGGNVPRAQIPVGPGYQVRFAERIKQKAGIATGAVGLITEPHQAEQIVATGQADVALLARAFLRDPHWPQAAAKVLGVKTDVPKQYGRAWL</sequence>
<evidence type="ECO:0000313" key="7">
    <source>
        <dbReference type="EMBL" id="GEM47563.1"/>
    </source>
</evidence>
<evidence type="ECO:0000256" key="4">
    <source>
        <dbReference type="ARBA" id="ARBA00022857"/>
    </source>
</evidence>
<dbReference type="SUPFAM" id="SSF51395">
    <property type="entry name" value="FMN-linked oxidoreductases"/>
    <property type="match status" value="1"/>
</dbReference>
<evidence type="ECO:0000313" key="8">
    <source>
        <dbReference type="Proteomes" id="UP000321306"/>
    </source>
</evidence>
<feature type="domain" description="NADH:flavin oxidoreductase/NADH oxidase N-terminal" evidence="6">
    <location>
        <begin position="7"/>
        <end position="342"/>
    </location>
</feature>
<keyword evidence="2" id="KW-0285">Flavoprotein</keyword>
<organism evidence="7 8">
    <name type="scientific">Deinococcus cellulosilyticus (strain DSM 18568 / NBRC 106333 / KACC 11606 / 5516J-15)</name>
    <dbReference type="NCBI Taxonomy" id="1223518"/>
    <lineage>
        <taxon>Bacteria</taxon>
        <taxon>Thermotogati</taxon>
        <taxon>Deinococcota</taxon>
        <taxon>Deinococci</taxon>
        <taxon>Deinococcales</taxon>
        <taxon>Deinococcaceae</taxon>
        <taxon>Deinococcus</taxon>
    </lineage>
</organism>
<dbReference type="AlphaFoldDB" id="A0A511N3W9"/>